<dbReference type="InterPro" id="IPR058240">
    <property type="entry name" value="rSAM_sf"/>
</dbReference>
<dbReference type="InterPro" id="IPR026335">
    <property type="entry name" value="rSAM_SPASM_FxsB"/>
</dbReference>
<dbReference type="NCBIfam" id="TIGR04269">
    <property type="entry name" value="SAM_SPASM_FxsB"/>
    <property type="match status" value="1"/>
</dbReference>
<keyword evidence="7" id="KW-1185">Reference proteome</keyword>
<evidence type="ECO:0000256" key="1">
    <source>
        <dbReference type="ARBA" id="ARBA00022691"/>
    </source>
</evidence>
<evidence type="ECO:0000256" key="3">
    <source>
        <dbReference type="ARBA" id="ARBA00023004"/>
    </source>
</evidence>
<accession>A0A4V2S5U4</accession>
<evidence type="ECO:0000256" key="2">
    <source>
        <dbReference type="ARBA" id="ARBA00022723"/>
    </source>
</evidence>
<comment type="caution">
    <text evidence="6">The sequence shown here is derived from an EMBL/GenBank/DDBJ whole genome shotgun (WGS) entry which is preliminary data.</text>
</comment>
<reference evidence="6 7" key="1">
    <citation type="submission" date="2019-03" db="EMBL/GenBank/DDBJ databases">
        <title>Genomic Encyclopedia of Type Strains, Phase IV (KMG-IV): sequencing the most valuable type-strain genomes for metagenomic binning, comparative biology and taxonomic classification.</title>
        <authorList>
            <person name="Goeker M."/>
        </authorList>
    </citation>
    <scope>NUCLEOTIDE SEQUENCE [LARGE SCALE GENOMIC DNA]</scope>
    <source>
        <strain evidence="6 7">DSM 45934</strain>
    </source>
</reference>
<evidence type="ECO:0000259" key="5">
    <source>
        <dbReference type="PROSITE" id="PS51918"/>
    </source>
</evidence>
<dbReference type="SFLD" id="SFLDG01072">
    <property type="entry name" value="dehydrogenase_like"/>
    <property type="match status" value="1"/>
</dbReference>
<dbReference type="PANTHER" id="PTHR43273:SF8">
    <property type="entry name" value="RADICAL SAM DOMAIN PROTEIN"/>
    <property type="match status" value="1"/>
</dbReference>
<name>A0A4V2S5U4_9PSEU</name>
<dbReference type="InterPro" id="IPR023867">
    <property type="entry name" value="Sulphatase_maturase_rSAM"/>
</dbReference>
<keyword evidence="4" id="KW-0411">Iron-sulfur</keyword>
<proteinExistence type="predicted"/>
<dbReference type="CDD" id="cd01335">
    <property type="entry name" value="Radical_SAM"/>
    <property type="match status" value="1"/>
</dbReference>
<dbReference type="Gene3D" id="3.20.20.70">
    <property type="entry name" value="Aldolase class I"/>
    <property type="match status" value="1"/>
</dbReference>
<evidence type="ECO:0000313" key="6">
    <source>
        <dbReference type="EMBL" id="TCO53510.1"/>
    </source>
</evidence>
<keyword evidence="3" id="KW-0408">Iron</keyword>
<feature type="domain" description="Radical SAM core" evidence="5">
    <location>
        <begin position="5"/>
        <end position="237"/>
    </location>
</feature>
<dbReference type="Proteomes" id="UP000295680">
    <property type="component" value="Unassembled WGS sequence"/>
</dbReference>
<dbReference type="InterPro" id="IPR007197">
    <property type="entry name" value="rSAM"/>
</dbReference>
<evidence type="ECO:0000313" key="7">
    <source>
        <dbReference type="Proteomes" id="UP000295680"/>
    </source>
</evidence>
<sequence length="379" mass="41052">MAAARLPFRQFVIKLHGRCNLACDYCYVYEMADQRWRARPRSMAPDVIDRTVARIAEHVSVHSLEKVDIVIHGGEPLLAGPAAVRRLVTSARTQVDASVRVSLQTNGVLLDRTFLELLGELDVRVSVSVDGGQVAHDRHRVTADGRGSYQSVAAALRQLGGPEFRSLYAGLLCVVDLANDPVETYAALLAFDPPAIDLLLPHGNWSAPPPGRVPDAPATPYADWLIAVFDHWVARPRRETRIRLFEEIIHVLLGGRSHVEGVGLAPTQVVVVETDGTIEQSDILASAFDGAADTGLHVARDSFDAVLDLPDMVAQQAGLAALGPVCQGCDLREVCGGGLRAHRFDPANGFANPSVYCLDLDRLIRHIRATVAARLAVAR</sequence>
<dbReference type="InterPro" id="IPR013785">
    <property type="entry name" value="Aldolase_TIM"/>
</dbReference>
<keyword evidence="1" id="KW-0949">S-adenosyl-L-methionine</keyword>
<dbReference type="GO" id="GO:0016491">
    <property type="term" value="F:oxidoreductase activity"/>
    <property type="evidence" value="ECO:0007669"/>
    <property type="project" value="InterPro"/>
</dbReference>
<protein>
    <recommendedName>
        <fullName evidence="5">Radical SAM core domain-containing protein</fullName>
    </recommendedName>
</protein>
<keyword evidence="2" id="KW-0479">Metal-binding</keyword>
<dbReference type="AlphaFoldDB" id="A0A4V2S5U4"/>
<dbReference type="SUPFAM" id="SSF102114">
    <property type="entry name" value="Radical SAM enzymes"/>
    <property type="match status" value="1"/>
</dbReference>
<dbReference type="GO" id="GO:0051536">
    <property type="term" value="F:iron-sulfur cluster binding"/>
    <property type="evidence" value="ECO:0007669"/>
    <property type="project" value="UniProtKB-KW"/>
</dbReference>
<evidence type="ECO:0000256" key="4">
    <source>
        <dbReference type="ARBA" id="ARBA00023014"/>
    </source>
</evidence>
<organism evidence="6 7">
    <name type="scientific">Actinocrispum wychmicini</name>
    <dbReference type="NCBI Taxonomy" id="1213861"/>
    <lineage>
        <taxon>Bacteria</taxon>
        <taxon>Bacillati</taxon>
        <taxon>Actinomycetota</taxon>
        <taxon>Actinomycetes</taxon>
        <taxon>Pseudonocardiales</taxon>
        <taxon>Pseudonocardiaceae</taxon>
        <taxon>Actinocrispum</taxon>
    </lineage>
</organism>
<dbReference type="SFLD" id="SFLDG01067">
    <property type="entry name" value="SPASM/twitch_domain_containing"/>
    <property type="match status" value="1"/>
</dbReference>
<dbReference type="OrthoDB" id="9782387at2"/>
<gene>
    <name evidence="6" type="ORF">EV192_11099</name>
</gene>
<dbReference type="SFLD" id="SFLDG01386">
    <property type="entry name" value="main_SPASM_domain-containing"/>
    <property type="match status" value="1"/>
</dbReference>
<dbReference type="PANTHER" id="PTHR43273">
    <property type="entry name" value="ANAEROBIC SULFATASE-MATURATING ENZYME HOMOLOG ASLB-RELATED"/>
    <property type="match status" value="1"/>
</dbReference>
<dbReference type="Pfam" id="PF04055">
    <property type="entry name" value="Radical_SAM"/>
    <property type="match status" value="1"/>
</dbReference>
<dbReference type="GO" id="GO:0046872">
    <property type="term" value="F:metal ion binding"/>
    <property type="evidence" value="ECO:0007669"/>
    <property type="project" value="UniProtKB-KW"/>
</dbReference>
<dbReference type="PROSITE" id="PS51918">
    <property type="entry name" value="RADICAL_SAM"/>
    <property type="match status" value="1"/>
</dbReference>
<dbReference type="SFLD" id="SFLDS00029">
    <property type="entry name" value="Radical_SAM"/>
    <property type="match status" value="1"/>
</dbReference>
<dbReference type="EMBL" id="SLWS01000010">
    <property type="protein sequence ID" value="TCO53510.1"/>
    <property type="molecule type" value="Genomic_DNA"/>
</dbReference>